<gene>
    <name evidence="5" type="ORF">ACFFJ6_23400</name>
</gene>
<dbReference type="RefSeq" id="WP_378392469.1">
    <property type="nucleotide sequence ID" value="NZ_JBHLWM010000011.1"/>
</dbReference>
<dbReference type="PROSITE" id="PS50043">
    <property type="entry name" value="HTH_LUXR_2"/>
    <property type="match status" value="1"/>
</dbReference>
<comment type="caution">
    <text evidence="5">The sequence shown here is derived from an EMBL/GenBank/DDBJ whole genome shotgun (WGS) entry which is preliminary data.</text>
</comment>
<sequence>MGAGTDVSAFSDFVLRLHERSRIEDPAALLHWSIAELADILHADCGWAGWADLWNGNDVEVCGAVAYGLPDDFQSFWDSIRREDLLARDVIATGNAQACYDRQGERHTDGMIALSDRYNIRKMTVVCELRSDGEPSLFMSFYRGDRGARPLDEAETQFVRCAIDHLARLSARRCEAESGRAALLVNDEGRIVFAPPDSLRFLRERWPGARANYLPFAFTSPAAEPTRSVTDGVVVQSRRLGGYFSRPFHLVHLRPAGAFDTLTPRERQVADEIAKGHTHKEIARRLAMSPNTVRNHTQTILGKLGLSNRAMLASMATSSAAI</sequence>
<evidence type="ECO:0000256" key="1">
    <source>
        <dbReference type="ARBA" id="ARBA00023015"/>
    </source>
</evidence>
<dbReference type="PRINTS" id="PR00038">
    <property type="entry name" value="HTHLUXR"/>
</dbReference>
<dbReference type="InterPro" id="IPR036388">
    <property type="entry name" value="WH-like_DNA-bd_sf"/>
</dbReference>
<name>A0ABV6EYZ4_9BRAD</name>
<keyword evidence="1" id="KW-0805">Transcription regulation</keyword>
<evidence type="ECO:0000259" key="4">
    <source>
        <dbReference type="PROSITE" id="PS50043"/>
    </source>
</evidence>
<dbReference type="SMART" id="SM00421">
    <property type="entry name" value="HTH_LUXR"/>
    <property type="match status" value="1"/>
</dbReference>
<dbReference type="EMBL" id="JBHLWM010000011">
    <property type="protein sequence ID" value="MFC0243451.1"/>
    <property type="molecule type" value="Genomic_DNA"/>
</dbReference>
<protein>
    <submittedName>
        <fullName evidence="5">Response regulator transcription factor</fullName>
    </submittedName>
</protein>
<feature type="domain" description="HTH luxR-type" evidence="4">
    <location>
        <begin position="255"/>
        <end position="320"/>
    </location>
</feature>
<dbReference type="PANTHER" id="PTHR44688">
    <property type="entry name" value="DNA-BINDING TRANSCRIPTIONAL ACTIVATOR DEVR_DOSR"/>
    <property type="match status" value="1"/>
</dbReference>
<accession>A0ABV6EYZ4</accession>
<dbReference type="SUPFAM" id="SSF46894">
    <property type="entry name" value="C-terminal effector domain of the bipartite response regulators"/>
    <property type="match status" value="1"/>
</dbReference>
<evidence type="ECO:0000313" key="5">
    <source>
        <dbReference type="EMBL" id="MFC0243451.1"/>
    </source>
</evidence>
<dbReference type="InterPro" id="IPR000792">
    <property type="entry name" value="Tscrpt_reg_LuxR_C"/>
</dbReference>
<dbReference type="Proteomes" id="UP001589775">
    <property type="component" value="Unassembled WGS sequence"/>
</dbReference>
<dbReference type="PANTHER" id="PTHR44688:SF16">
    <property type="entry name" value="DNA-BINDING TRANSCRIPTIONAL ACTIVATOR DEVR_DOSR"/>
    <property type="match status" value="1"/>
</dbReference>
<proteinExistence type="predicted"/>
<dbReference type="InterPro" id="IPR016032">
    <property type="entry name" value="Sig_transdc_resp-reg_C-effctor"/>
</dbReference>
<evidence type="ECO:0000256" key="2">
    <source>
        <dbReference type="ARBA" id="ARBA00023125"/>
    </source>
</evidence>
<keyword evidence="2" id="KW-0238">DNA-binding</keyword>
<reference evidence="5 6" key="1">
    <citation type="submission" date="2024-09" db="EMBL/GenBank/DDBJ databases">
        <authorList>
            <person name="Sun Q."/>
            <person name="Mori K."/>
        </authorList>
    </citation>
    <scope>NUCLEOTIDE SEQUENCE [LARGE SCALE GENOMIC DNA]</scope>
    <source>
        <strain evidence="5 6">KCTC 23279</strain>
    </source>
</reference>
<keyword evidence="3" id="KW-0804">Transcription</keyword>
<dbReference type="Pfam" id="PF00196">
    <property type="entry name" value="GerE"/>
    <property type="match status" value="1"/>
</dbReference>
<dbReference type="Gene3D" id="1.10.10.10">
    <property type="entry name" value="Winged helix-like DNA-binding domain superfamily/Winged helix DNA-binding domain"/>
    <property type="match status" value="1"/>
</dbReference>
<organism evidence="5 6">
    <name type="scientific">Rhodopseudomonas telluris</name>
    <dbReference type="NCBI Taxonomy" id="644215"/>
    <lineage>
        <taxon>Bacteria</taxon>
        <taxon>Pseudomonadati</taxon>
        <taxon>Pseudomonadota</taxon>
        <taxon>Alphaproteobacteria</taxon>
        <taxon>Hyphomicrobiales</taxon>
        <taxon>Nitrobacteraceae</taxon>
        <taxon>Rhodopseudomonas</taxon>
    </lineage>
</organism>
<evidence type="ECO:0000313" key="6">
    <source>
        <dbReference type="Proteomes" id="UP001589775"/>
    </source>
</evidence>
<evidence type="ECO:0000256" key="3">
    <source>
        <dbReference type="ARBA" id="ARBA00023163"/>
    </source>
</evidence>
<dbReference type="CDD" id="cd06170">
    <property type="entry name" value="LuxR_C_like"/>
    <property type="match status" value="1"/>
</dbReference>
<keyword evidence="6" id="KW-1185">Reference proteome</keyword>